<keyword evidence="5" id="KW-0175">Coiled coil</keyword>
<dbReference type="PROSITE" id="PS51257">
    <property type="entry name" value="PROKAR_LIPOPROTEIN"/>
    <property type="match status" value="1"/>
</dbReference>
<feature type="coiled-coil region" evidence="5">
    <location>
        <begin position="197"/>
        <end position="224"/>
    </location>
</feature>
<keyword evidence="10" id="KW-1185">Reference proteome</keyword>
<evidence type="ECO:0000256" key="4">
    <source>
        <dbReference type="ARBA" id="ARBA00022729"/>
    </source>
</evidence>
<evidence type="ECO:0000256" key="6">
    <source>
        <dbReference type="SAM" id="MobiDB-lite"/>
    </source>
</evidence>
<comment type="caution">
    <text evidence="9">The sequence shown here is derived from an EMBL/GenBank/DDBJ whole genome shotgun (WGS) entry which is preliminary data.</text>
</comment>
<feature type="compositionally biased region" description="Low complexity" evidence="6">
    <location>
        <begin position="36"/>
        <end position="51"/>
    </location>
</feature>
<name>A0ABU4G0M8_9BACL</name>
<dbReference type="PANTHER" id="PTHR30532:SF24">
    <property type="entry name" value="FERRIC ENTEROBACTIN-BINDING PERIPLASMIC PROTEIN FEPB"/>
    <property type="match status" value="1"/>
</dbReference>
<comment type="subcellular location">
    <subcellularLocation>
        <location evidence="1">Cell envelope</location>
    </subcellularLocation>
</comment>
<proteinExistence type="inferred from homology"/>
<dbReference type="EMBL" id="JAUBDH010000006">
    <property type="protein sequence ID" value="MDW0110526.1"/>
    <property type="molecule type" value="Genomic_DNA"/>
</dbReference>
<accession>A0ABU4G0M8</accession>
<evidence type="ECO:0000313" key="10">
    <source>
        <dbReference type="Proteomes" id="UP001280629"/>
    </source>
</evidence>
<dbReference type="RefSeq" id="WP_317936084.1">
    <property type="nucleotide sequence ID" value="NZ_JAUBDH010000006.1"/>
</dbReference>
<dbReference type="Pfam" id="PF01497">
    <property type="entry name" value="Peripla_BP_2"/>
    <property type="match status" value="1"/>
</dbReference>
<evidence type="ECO:0000256" key="2">
    <source>
        <dbReference type="ARBA" id="ARBA00008814"/>
    </source>
</evidence>
<evidence type="ECO:0000313" key="9">
    <source>
        <dbReference type="EMBL" id="MDW0110526.1"/>
    </source>
</evidence>
<evidence type="ECO:0000256" key="7">
    <source>
        <dbReference type="SAM" id="SignalP"/>
    </source>
</evidence>
<evidence type="ECO:0000256" key="1">
    <source>
        <dbReference type="ARBA" id="ARBA00004196"/>
    </source>
</evidence>
<protein>
    <submittedName>
        <fullName evidence="9">Iron-siderophore ABC transporter substrate-binding protein</fullName>
    </submittedName>
</protein>
<evidence type="ECO:0000256" key="3">
    <source>
        <dbReference type="ARBA" id="ARBA00022448"/>
    </source>
</evidence>
<dbReference type="Gene3D" id="3.40.50.1980">
    <property type="entry name" value="Nitrogenase molybdenum iron protein domain"/>
    <property type="match status" value="2"/>
</dbReference>
<feature type="region of interest" description="Disordered" evidence="6">
    <location>
        <begin position="30"/>
        <end position="56"/>
    </location>
</feature>
<evidence type="ECO:0000256" key="5">
    <source>
        <dbReference type="SAM" id="Coils"/>
    </source>
</evidence>
<keyword evidence="3" id="KW-0813">Transport</keyword>
<sequence>MHSKRKLSITALLISALVMLMLAACSGDKSSDSKSGENASSDNDTNSTDSSASEKGEYPITIQHAFGETVIDSKPERVATVQWANHDVALALGVVPVGFSAANYGVQDDSGMLPWTAEKVKELGESEPNIYQDTDGLDFEAISDSKPDVILAAYSGITQEDYDTLSEIAPVVAYPDKPWATTWREQVLLNSEAMGMKAEGEQLIKDTEEEVKKAAEQYPQLEGKKVAWVNFSAQDMSKLHLYTPADPRGAFLNELGMEYPKSITDEITDPASYSFEFSAENADLLNDADIIVGYGNDELYKAVKADPLFGKIPAIERGSVVFIGDNTPLAASGNPNPLSISYTLDEYVKLLGDAADKVND</sequence>
<reference evidence="9 10" key="1">
    <citation type="submission" date="2023-06" db="EMBL/GenBank/DDBJ databases">
        <title>Sporosarcina sp. nov., isolated from Korean traditional fermented seafood 'Jeotgal'.</title>
        <authorList>
            <person name="Yang A.-I."/>
            <person name="Shin N.-R."/>
        </authorList>
    </citation>
    <scope>NUCLEOTIDE SEQUENCE [LARGE SCALE GENOMIC DNA]</scope>
    <source>
        <strain evidence="9 10">KCTC3840</strain>
    </source>
</reference>
<feature type="domain" description="Fe/B12 periplasmic-binding" evidence="8">
    <location>
        <begin position="77"/>
        <end position="355"/>
    </location>
</feature>
<evidence type="ECO:0000259" key="8">
    <source>
        <dbReference type="PROSITE" id="PS50983"/>
    </source>
</evidence>
<feature type="chain" id="PRO_5046590197" evidence="7">
    <location>
        <begin position="24"/>
        <end position="360"/>
    </location>
</feature>
<gene>
    <name evidence="9" type="ORF">QT716_10810</name>
</gene>
<dbReference type="PROSITE" id="PS50983">
    <property type="entry name" value="FE_B12_PBP"/>
    <property type="match status" value="1"/>
</dbReference>
<dbReference type="SUPFAM" id="SSF53807">
    <property type="entry name" value="Helical backbone' metal receptor"/>
    <property type="match status" value="1"/>
</dbReference>
<dbReference type="InterPro" id="IPR051313">
    <property type="entry name" value="Bact_iron-sidero_bind"/>
</dbReference>
<dbReference type="Proteomes" id="UP001280629">
    <property type="component" value="Unassembled WGS sequence"/>
</dbReference>
<keyword evidence="4 7" id="KW-0732">Signal</keyword>
<dbReference type="InterPro" id="IPR002491">
    <property type="entry name" value="ABC_transptr_periplasmic_BD"/>
</dbReference>
<feature type="signal peptide" evidence="7">
    <location>
        <begin position="1"/>
        <end position="23"/>
    </location>
</feature>
<dbReference type="CDD" id="cd01146">
    <property type="entry name" value="FhuD"/>
    <property type="match status" value="1"/>
</dbReference>
<organism evidence="9 10">
    <name type="scientific">Sporosarcina aquimarina</name>
    <dbReference type="NCBI Taxonomy" id="114975"/>
    <lineage>
        <taxon>Bacteria</taxon>
        <taxon>Bacillati</taxon>
        <taxon>Bacillota</taxon>
        <taxon>Bacilli</taxon>
        <taxon>Bacillales</taxon>
        <taxon>Caryophanaceae</taxon>
        <taxon>Sporosarcina</taxon>
    </lineage>
</organism>
<comment type="similarity">
    <text evidence="2">Belongs to the bacterial solute-binding protein 8 family.</text>
</comment>
<dbReference type="PANTHER" id="PTHR30532">
    <property type="entry name" value="IRON III DICITRATE-BINDING PERIPLASMIC PROTEIN"/>
    <property type="match status" value="1"/>
</dbReference>